<evidence type="ECO:0000313" key="3">
    <source>
        <dbReference type="Proteomes" id="UP000181884"/>
    </source>
</evidence>
<comment type="caution">
    <text evidence="2">The sequence shown here is derived from an EMBL/GenBank/DDBJ whole genome shotgun (WGS) entry which is preliminary data.</text>
</comment>
<protein>
    <recommendedName>
        <fullName evidence="4">Sugar ABC transporter substrate-binding protein</fullName>
    </recommendedName>
</protein>
<dbReference type="RefSeq" id="WP_082703255.1">
    <property type="nucleotide sequence ID" value="NZ_JXKH01000001.1"/>
</dbReference>
<dbReference type="PROSITE" id="PS51257">
    <property type="entry name" value="PROKAR_LIPOPROTEIN"/>
    <property type="match status" value="1"/>
</dbReference>
<accession>A0A1L8RKA1</accession>
<dbReference type="AlphaFoldDB" id="A0A1L8RKA1"/>
<dbReference type="InterPro" id="IPR006059">
    <property type="entry name" value="SBP"/>
</dbReference>
<dbReference type="InterPro" id="IPR050490">
    <property type="entry name" value="Bact_solute-bd_prot1"/>
</dbReference>
<dbReference type="PANTHER" id="PTHR43649:SF12">
    <property type="entry name" value="DIACETYLCHITOBIOSE BINDING PROTEIN DASA"/>
    <property type="match status" value="1"/>
</dbReference>
<evidence type="ECO:0000313" key="2">
    <source>
        <dbReference type="EMBL" id="OJG20177.1"/>
    </source>
</evidence>
<dbReference type="SUPFAM" id="SSF53850">
    <property type="entry name" value="Periplasmic binding protein-like II"/>
    <property type="match status" value="1"/>
</dbReference>
<keyword evidence="3" id="KW-1185">Reference proteome</keyword>
<dbReference type="STRING" id="214095.RU97_GL000410"/>
<dbReference type="PANTHER" id="PTHR43649">
    <property type="entry name" value="ARABINOSE-BINDING PROTEIN-RELATED"/>
    <property type="match status" value="1"/>
</dbReference>
<name>A0A1L8RKA1_9ENTE</name>
<keyword evidence="1" id="KW-0732">Signal</keyword>
<evidence type="ECO:0008006" key="4">
    <source>
        <dbReference type="Google" id="ProtNLM"/>
    </source>
</evidence>
<reference evidence="2 3" key="1">
    <citation type="submission" date="2014-12" db="EMBL/GenBank/DDBJ databases">
        <title>Draft genome sequences of 29 type strains of Enterococci.</title>
        <authorList>
            <person name="Zhong Z."/>
            <person name="Sun Z."/>
            <person name="Liu W."/>
            <person name="Zhang W."/>
            <person name="Zhang H."/>
        </authorList>
    </citation>
    <scope>NUCLEOTIDE SEQUENCE [LARGE SCALE GENOMIC DNA]</scope>
    <source>
        <strain evidence="2 3">DSM 17029</strain>
    </source>
</reference>
<dbReference type="Pfam" id="PF13416">
    <property type="entry name" value="SBP_bac_8"/>
    <property type="match status" value="1"/>
</dbReference>
<feature type="signal peptide" evidence="1">
    <location>
        <begin position="1"/>
        <end position="23"/>
    </location>
</feature>
<dbReference type="Gene3D" id="3.40.190.10">
    <property type="entry name" value="Periplasmic binding protein-like II"/>
    <property type="match status" value="2"/>
</dbReference>
<evidence type="ECO:0000256" key="1">
    <source>
        <dbReference type="SAM" id="SignalP"/>
    </source>
</evidence>
<organism evidence="2 3">
    <name type="scientific">Enterococcus canis</name>
    <dbReference type="NCBI Taxonomy" id="214095"/>
    <lineage>
        <taxon>Bacteria</taxon>
        <taxon>Bacillati</taxon>
        <taxon>Bacillota</taxon>
        <taxon>Bacilli</taxon>
        <taxon>Lactobacillales</taxon>
        <taxon>Enterococcaceae</taxon>
        <taxon>Enterococcus</taxon>
    </lineage>
</organism>
<gene>
    <name evidence="2" type="ORF">RU97_GL000410</name>
</gene>
<proteinExistence type="predicted"/>
<sequence>MKMQMWKKIGLVSFTALIGLSLAACGNASDNAGGTDNSASGDKTEIDIFQFKVEFKDQFESLAKKYEEEHPNVKINIETVGGGSDYGAALKSKFSSGNEPNIYNIGGPEDVNMWEKSLTDLSDTEAAKQALDGTLTGSTKDGKVLGLPYNIEGYGVLYNKEIFEKAGIDASSIKTLEDLEAAAKTLDEKKAELGIDAPFALAAKEQWITGLHGSNAFLNAEFDNDVMKAYESKTVSFKYGDQFKKYIDISNKYSVQPTNSLDYSQQIEQLFSNGKVAMTQQGNWVYPTIAGINEDLANNNIGLLPIPIDGVTEGTIPVGVPMYWGVNPNASDEEVQASKDFLDYLYTTDEGKQIVLEDFKFVPAYKGFDTDKISDPLSKEVYTYYTEGKTTGWVFMGYPAGWGEQTVGAQIQKYVAGEASWDEVVKTAQDKWSDERK</sequence>
<dbReference type="Proteomes" id="UP000181884">
    <property type="component" value="Unassembled WGS sequence"/>
</dbReference>
<feature type="chain" id="PRO_5039719326" description="Sugar ABC transporter substrate-binding protein" evidence="1">
    <location>
        <begin position="24"/>
        <end position="437"/>
    </location>
</feature>
<dbReference type="EMBL" id="JXKH01000001">
    <property type="protein sequence ID" value="OJG20177.1"/>
    <property type="molecule type" value="Genomic_DNA"/>
</dbReference>